<evidence type="ECO:0000256" key="1">
    <source>
        <dbReference type="SAM" id="MobiDB-lite"/>
    </source>
</evidence>
<feature type="compositionally biased region" description="Low complexity" evidence="1">
    <location>
        <begin position="75"/>
        <end position="91"/>
    </location>
</feature>
<reference evidence="2 3" key="1">
    <citation type="journal article" date="2019" name="Sci. Rep.">
        <title>Orb-weaving spider Araneus ventricosus genome elucidates the spidroin gene catalogue.</title>
        <authorList>
            <person name="Kono N."/>
            <person name="Nakamura H."/>
            <person name="Ohtoshi R."/>
            <person name="Moran D.A.P."/>
            <person name="Shinohara A."/>
            <person name="Yoshida Y."/>
            <person name="Fujiwara M."/>
            <person name="Mori M."/>
            <person name="Tomita M."/>
            <person name="Arakawa K."/>
        </authorList>
    </citation>
    <scope>NUCLEOTIDE SEQUENCE [LARGE SCALE GENOMIC DNA]</scope>
</reference>
<evidence type="ECO:0000313" key="2">
    <source>
        <dbReference type="EMBL" id="GBL60605.1"/>
    </source>
</evidence>
<dbReference type="Proteomes" id="UP000499080">
    <property type="component" value="Unassembled WGS sequence"/>
</dbReference>
<feature type="region of interest" description="Disordered" evidence="1">
    <location>
        <begin position="56"/>
        <end position="91"/>
    </location>
</feature>
<protein>
    <submittedName>
        <fullName evidence="2">Uncharacterized protein</fullName>
    </submittedName>
</protein>
<gene>
    <name evidence="2" type="ORF">AVEN_45737_1</name>
</gene>
<comment type="caution">
    <text evidence="2">The sequence shown here is derived from an EMBL/GenBank/DDBJ whole genome shotgun (WGS) entry which is preliminary data.</text>
</comment>
<proteinExistence type="predicted"/>
<name>A0A4Y1ZPI5_ARAVE</name>
<sequence>MVSPKENRGFTTSKKQTRMFLLEIMDLIKARASYKTWLQLKNPESIHGMTSAAKTSACTPSRENPPVGFPPQWRATPAFTATPQTQAPSNR</sequence>
<dbReference type="EMBL" id="BGPR01151729">
    <property type="protein sequence ID" value="GBL60605.1"/>
    <property type="molecule type" value="Genomic_DNA"/>
</dbReference>
<accession>A0A4Y1ZPI5</accession>
<organism evidence="2 3">
    <name type="scientific">Araneus ventricosus</name>
    <name type="common">Orbweaver spider</name>
    <name type="synonym">Epeira ventricosa</name>
    <dbReference type="NCBI Taxonomy" id="182803"/>
    <lineage>
        <taxon>Eukaryota</taxon>
        <taxon>Metazoa</taxon>
        <taxon>Ecdysozoa</taxon>
        <taxon>Arthropoda</taxon>
        <taxon>Chelicerata</taxon>
        <taxon>Arachnida</taxon>
        <taxon>Araneae</taxon>
        <taxon>Araneomorphae</taxon>
        <taxon>Entelegynae</taxon>
        <taxon>Araneoidea</taxon>
        <taxon>Araneidae</taxon>
        <taxon>Araneus</taxon>
    </lineage>
</organism>
<keyword evidence="3" id="KW-1185">Reference proteome</keyword>
<evidence type="ECO:0000313" key="3">
    <source>
        <dbReference type="Proteomes" id="UP000499080"/>
    </source>
</evidence>
<dbReference type="AlphaFoldDB" id="A0A4Y1ZPI5"/>